<keyword evidence="2 3" id="KW-0040">ANK repeat</keyword>
<dbReference type="PRINTS" id="PR01415">
    <property type="entry name" value="ANKYRIN"/>
</dbReference>
<dbReference type="PROSITE" id="PS50088">
    <property type="entry name" value="ANK_REPEAT"/>
    <property type="match status" value="9"/>
</dbReference>
<proteinExistence type="predicted"/>
<feature type="region of interest" description="Disordered" evidence="4">
    <location>
        <begin position="1487"/>
        <end position="1513"/>
    </location>
</feature>
<accession>A0AAV9NLN2</accession>
<feature type="repeat" description="ANK" evidence="3">
    <location>
        <begin position="662"/>
        <end position="694"/>
    </location>
</feature>
<dbReference type="PANTHER" id="PTHR24198">
    <property type="entry name" value="ANKYRIN REPEAT AND PROTEIN KINASE DOMAIN-CONTAINING PROTEIN"/>
    <property type="match status" value="1"/>
</dbReference>
<feature type="repeat" description="ANK" evidence="3">
    <location>
        <begin position="1536"/>
        <end position="1568"/>
    </location>
</feature>
<dbReference type="GeneID" id="89976169"/>
<dbReference type="PROSITE" id="PS50297">
    <property type="entry name" value="ANK_REP_REGION"/>
    <property type="match status" value="8"/>
</dbReference>
<evidence type="ECO:0008006" key="10">
    <source>
        <dbReference type="Google" id="ProtNLM"/>
    </source>
</evidence>
<reference evidence="8 9" key="1">
    <citation type="submission" date="2023-08" db="EMBL/GenBank/DDBJ databases">
        <title>Black Yeasts Isolated from many extreme environments.</title>
        <authorList>
            <person name="Coleine C."/>
            <person name="Stajich J.E."/>
            <person name="Selbmann L."/>
        </authorList>
    </citation>
    <scope>NUCLEOTIDE SEQUENCE [LARGE SCALE GENOMIC DNA]</scope>
    <source>
        <strain evidence="8 9">CCFEE 5792</strain>
    </source>
</reference>
<dbReference type="Pfam" id="PF12796">
    <property type="entry name" value="Ank_2"/>
    <property type="match status" value="4"/>
</dbReference>
<feature type="repeat" description="ANK" evidence="3">
    <location>
        <begin position="1042"/>
        <end position="1074"/>
    </location>
</feature>
<comment type="caution">
    <text evidence="8">The sequence shown here is derived from an EMBL/GenBank/DDBJ whole genome shotgun (WGS) entry which is preliminary data.</text>
</comment>
<organism evidence="8 9">
    <name type="scientific">Exophiala bonariae</name>
    <dbReference type="NCBI Taxonomy" id="1690606"/>
    <lineage>
        <taxon>Eukaryota</taxon>
        <taxon>Fungi</taxon>
        <taxon>Dikarya</taxon>
        <taxon>Ascomycota</taxon>
        <taxon>Pezizomycotina</taxon>
        <taxon>Eurotiomycetes</taxon>
        <taxon>Chaetothyriomycetidae</taxon>
        <taxon>Chaetothyriales</taxon>
        <taxon>Herpotrichiellaceae</taxon>
        <taxon>Exophiala</taxon>
    </lineage>
</organism>
<dbReference type="Gene3D" id="3.40.50.300">
    <property type="entry name" value="P-loop containing nucleotide triphosphate hydrolases"/>
    <property type="match status" value="1"/>
</dbReference>
<keyword evidence="5" id="KW-0732">Signal</keyword>
<evidence type="ECO:0000256" key="2">
    <source>
        <dbReference type="ARBA" id="ARBA00023043"/>
    </source>
</evidence>
<feature type="repeat" description="ANK" evidence="3">
    <location>
        <begin position="1268"/>
        <end position="1300"/>
    </location>
</feature>
<evidence type="ECO:0000259" key="7">
    <source>
        <dbReference type="Pfam" id="PF24883"/>
    </source>
</evidence>
<dbReference type="InterPro" id="IPR056884">
    <property type="entry name" value="NPHP3-like_N"/>
</dbReference>
<feature type="signal peptide" evidence="5">
    <location>
        <begin position="1"/>
        <end position="22"/>
    </location>
</feature>
<name>A0AAV9NLN2_9EURO</name>
<evidence type="ECO:0000313" key="8">
    <source>
        <dbReference type="EMBL" id="KAK5061461.1"/>
    </source>
</evidence>
<dbReference type="Pfam" id="PF00023">
    <property type="entry name" value="Ank"/>
    <property type="match status" value="3"/>
</dbReference>
<dbReference type="PANTHER" id="PTHR24198:SF165">
    <property type="entry name" value="ANKYRIN REPEAT-CONTAINING PROTEIN-RELATED"/>
    <property type="match status" value="1"/>
</dbReference>
<dbReference type="InterPro" id="IPR027417">
    <property type="entry name" value="P-loop_NTPase"/>
</dbReference>
<protein>
    <recommendedName>
        <fullName evidence="10">NACHT domain-containing protein</fullName>
    </recommendedName>
</protein>
<dbReference type="Proteomes" id="UP001358417">
    <property type="component" value="Unassembled WGS sequence"/>
</dbReference>
<dbReference type="Pfam" id="PF22939">
    <property type="entry name" value="WHD_GPIID"/>
    <property type="match status" value="1"/>
</dbReference>
<feature type="repeat" description="ANK" evidence="3">
    <location>
        <begin position="728"/>
        <end position="760"/>
    </location>
</feature>
<evidence type="ECO:0000256" key="4">
    <source>
        <dbReference type="SAM" id="MobiDB-lite"/>
    </source>
</evidence>
<dbReference type="Gene3D" id="1.25.40.20">
    <property type="entry name" value="Ankyrin repeat-containing domain"/>
    <property type="match status" value="5"/>
</dbReference>
<evidence type="ECO:0000259" key="6">
    <source>
        <dbReference type="Pfam" id="PF22939"/>
    </source>
</evidence>
<dbReference type="SUPFAM" id="SSF48403">
    <property type="entry name" value="Ankyrin repeat"/>
    <property type="match status" value="4"/>
</dbReference>
<feature type="repeat" description="ANK" evidence="3">
    <location>
        <begin position="1404"/>
        <end position="1438"/>
    </location>
</feature>
<keyword evidence="1" id="KW-0677">Repeat</keyword>
<dbReference type="InterPro" id="IPR002110">
    <property type="entry name" value="Ankyrin_rpt"/>
</dbReference>
<dbReference type="SUPFAM" id="SSF52540">
    <property type="entry name" value="P-loop containing nucleoside triphosphate hydrolases"/>
    <property type="match status" value="1"/>
</dbReference>
<feature type="repeat" description="ANK" evidence="3">
    <location>
        <begin position="1234"/>
        <end position="1267"/>
    </location>
</feature>
<dbReference type="SMART" id="SM00248">
    <property type="entry name" value="ANK"/>
    <property type="match status" value="16"/>
</dbReference>
<sequence length="1621" mass="179878">MAELLGVASGVAGLVQLALVLSQASHEYVVKMRNAPKTTSQYLREVLALSHVLLQLEEVLSLPGVKTALTVDPDLLPRSLISECQKELDAVKQKLQKRSGPASGFRSRFRALSWPFEEKEMKQIIENLSRWNNIFSSLATTCNLRISNGALVATQEKQNADDQRTAVLDWIHPDTSAIDNSYILQNYCEDTCLWILQDKNYLDWQDGDGKSLFCVGGPGVGKTTLTSFLVNHITTTKPAAAHVLYHYFNFRTESKHNKVDTVTRNLLRQLLEMTDRLPESILSLYEKNCQAKSEITDKVWIDTLCNQVRALPLVFIMLDGYDECPDRFGLSRLFRSLKYTAAKVYIAGRPPFDFDTDINSHGEIEILAEEEDLTTFIRSRLGRDEELESLLTTSLIDEIVATLIEHAQGVQVSFLIIRKALRTVPKDLRSAYQATFDRIMANQSAKRSLALKSLVWVVSSRRPLQMTELLHALAMEDDDTEVDPDNLTTSKSVITACLGFLEHNERDNIVKLTHATVREFLDHDCCDVLQSYELGIARICVKYLAQPAFTREPCPTLADLLTRLMDFPLLPYAASYWGIHALGNQEKLTVEISNLLRDPNVVANAAQVFHYLRRTNGQLTEKAFSELPQAFGKMHLLALWGLKNIAVLESPTYDEIIAPDSLGWTPLHWAAARGHSTMLEFLLSRGADVEAQDFRHWTPVFWAVFWSRLDALRYLTGRGANIMSKDTDGNTPLHIAVSRGNPEICVELLRQNADWSAKSTSLGSPYDQAIRSQNPMIACVFLDLLKPHPMAVMSGQTSEQTVLERSVAWFPTAPGSVFRVTLEGETTAAERADWPRPLLPRLEQYAAALREKDPHRLCQIGSDVAFDWFAKDLIDQDDYVSGVLSFAILTENIEMVKALIGIGVNLNKPWSRRYTRIYAYQFPTLFASYLGNLELLELLLCHGASVDVSDFHARNPLHYAVILGHEKTAHRLCLHKQLLNAQDKEGNTALHLVWTKLLRAQHGHQWPSKAPITVTPAEVGEFLDLAELLVVSGSDLNVQNRSGFTSLHNAVQTGEIESVKKLIKLGADMNVRAHQGDWVGGRLFRQPIDEGAEQKQKFNGDTPFTLACNNHKLGIASILREAGALLPKDMDLRHPSLETAVANADLSALRILFSFSSASHVAGHRRVDDLPLLVVAIRALHWVMDKEHQDETDFRPPFIAPSNQTDPAEAVERYGSVIDYLLRVGQDPNETDNTGSTALLEALKDDSNIGIVEMLLKRGADGHIIDDAGNNALHVAAACGSIPYVRLFLSHKTDLNQKSHNGTTPISLAAANGHEDVVSLFLAEEIFDSQIDSQDTWILLSQCYNVIKKGGIEQARSLLAQSPPLTFVNRAGRSLLHMAADAGVEELISTLLSRGIEVDVQDNRGDTALHVAAASKNPNPAVIKLLVDHGADLEIRNYAGDAYGIHRIPHNALSLHMAAYAGNLEVVKTLIVCFIAKFGEEKVLGVKNTVPRSPGPTSSKSVSESSSFKPSISRANSPERLLYREPPIIDATSDDCGRTPLMCAVEAGGVELVKYMLEMGAKVNTSGGRGSWGFTALDLALPEGHRRRNYNSSDDGEQEVKEAKTPMVTLLESYGAEVFDW</sequence>
<evidence type="ECO:0000256" key="3">
    <source>
        <dbReference type="PROSITE-ProRule" id="PRU00023"/>
    </source>
</evidence>
<feature type="repeat" description="ANK" evidence="3">
    <location>
        <begin position="1301"/>
        <end position="1322"/>
    </location>
</feature>
<feature type="chain" id="PRO_5043978968" description="NACHT domain-containing protein" evidence="5">
    <location>
        <begin position="23"/>
        <end position="1621"/>
    </location>
</feature>
<gene>
    <name evidence="8" type="ORF">LTR84_008004</name>
</gene>
<feature type="repeat" description="ANK" evidence="3">
    <location>
        <begin position="1371"/>
        <end position="1403"/>
    </location>
</feature>
<evidence type="ECO:0000256" key="5">
    <source>
        <dbReference type="SAM" id="SignalP"/>
    </source>
</evidence>
<evidence type="ECO:0000313" key="9">
    <source>
        <dbReference type="Proteomes" id="UP001358417"/>
    </source>
</evidence>
<evidence type="ECO:0000256" key="1">
    <source>
        <dbReference type="ARBA" id="ARBA00022737"/>
    </source>
</evidence>
<dbReference type="RefSeq" id="XP_064710558.1">
    <property type="nucleotide sequence ID" value="XM_064851555.1"/>
</dbReference>
<feature type="domain" description="GPI inositol-deacylase winged helix" evidence="6">
    <location>
        <begin position="440"/>
        <end position="524"/>
    </location>
</feature>
<keyword evidence="9" id="KW-1185">Reference proteome</keyword>
<feature type="domain" description="Nephrocystin 3-like N-terminal" evidence="7">
    <location>
        <begin position="190"/>
        <end position="337"/>
    </location>
</feature>
<dbReference type="EMBL" id="JAVRRD010000003">
    <property type="protein sequence ID" value="KAK5061461.1"/>
    <property type="molecule type" value="Genomic_DNA"/>
</dbReference>
<dbReference type="Pfam" id="PF24883">
    <property type="entry name" value="NPHP3_N"/>
    <property type="match status" value="1"/>
</dbReference>
<feature type="compositionally biased region" description="Low complexity" evidence="4">
    <location>
        <begin position="1495"/>
        <end position="1513"/>
    </location>
</feature>
<dbReference type="InterPro" id="IPR054471">
    <property type="entry name" value="GPIID_WHD"/>
</dbReference>
<dbReference type="InterPro" id="IPR036770">
    <property type="entry name" value="Ankyrin_rpt-contain_sf"/>
</dbReference>